<dbReference type="InterPro" id="IPR008769">
    <property type="entry name" value="PhaF_PhaI"/>
</dbReference>
<accession>A0A2S0MYH8</accession>
<evidence type="ECO:0000313" key="2">
    <source>
        <dbReference type="EMBL" id="AVO40743.1"/>
    </source>
</evidence>
<dbReference type="AlphaFoldDB" id="A0A2S0MYH8"/>
<dbReference type="Proteomes" id="UP000239326">
    <property type="component" value="Chromosome"/>
</dbReference>
<feature type="compositionally biased region" description="Low complexity" evidence="1">
    <location>
        <begin position="175"/>
        <end position="199"/>
    </location>
</feature>
<dbReference type="PANTHER" id="PTHR38664:SF1">
    <property type="entry name" value="SLR0058 PROTEIN"/>
    <property type="match status" value="1"/>
</dbReference>
<evidence type="ECO:0000256" key="1">
    <source>
        <dbReference type="SAM" id="MobiDB-lite"/>
    </source>
</evidence>
<dbReference type="KEGG" id="simp:C6571_05090"/>
<name>A0A2S0MYH8_9BURK</name>
<feature type="region of interest" description="Disordered" evidence="1">
    <location>
        <begin position="135"/>
        <end position="209"/>
    </location>
</feature>
<feature type="region of interest" description="Disordered" evidence="1">
    <location>
        <begin position="1"/>
        <end position="20"/>
    </location>
</feature>
<dbReference type="EMBL" id="CP027669">
    <property type="protein sequence ID" value="AVO40743.1"/>
    <property type="molecule type" value="Genomic_DNA"/>
</dbReference>
<dbReference type="RefSeq" id="WP_106445734.1">
    <property type="nucleotide sequence ID" value="NZ_CP027669.1"/>
</dbReference>
<dbReference type="PANTHER" id="PTHR38664">
    <property type="entry name" value="SLR0058 PROTEIN"/>
    <property type="match status" value="1"/>
</dbReference>
<gene>
    <name evidence="2" type="ORF">C6571_05090</name>
</gene>
<feature type="compositionally biased region" description="Low complexity" evidence="1">
    <location>
        <begin position="138"/>
        <end position="159"/>
    </location>
</feature>
<feature type="compositionally biased region" description="Basic residues" evidence="1">
    <location>
        <begin position="160"/>
        <end position="174"/>
    </location>
</feature>
<dbReference type="OrthoDB" id="5801582at2"/>
<proteinExistence type="predicted"/>
<sequence length="209" mass="21702">MVKKLQKISNDKKKSGAQLASTVKDSAQQIWLAGLGAFSKAQEEGTKVFESLVKEGLSMQRKTQSAAEDKISEATSRMTNMASDISSRAAGQWDKLENIFEDRVAKSLAKLGVPSSRDLDVLNARIEALAKSMGKTLPAAAKPAAKSSAKPAAKAASKAPAKKAAAKPTARKSAAKPAAKAAAKPRTARAPFPKAAPRATEASDAASAS</sequence>
<keyword evidence="3" id="KW-1185">Reference proteome</keyword>
<dbReference type="Pfam" id="PF05597">
    <property type="entry name" value="Phasin"/>
    <property type="match status" value="1"/>
</dbReference>
<protein>
    <submittedName>
        <fullName evidence="2">Poly granule associated protein</fullName>
    </submittedName>
</protein>
<dbReference type="NCBIfam" id="TIGR01837">
    <property type="entry name" value="PHA_granule_1"/>
    <property type="match status" value="1"/>
</dbReference>
<evidence type="ECO:0000313" key="3">
    <source>
        <dbReference type="Proteomes" id="UP000239326"/>
    </source>
</evidence>
<organism evidence="2 3">
    <name type="scientific">Simplicispira suum</name>
    <dbReference type="NCBI Taxonomy" id="2109915"/>
    <lineage>
        <taxon>Bacteria</taxon>
        <taxon>Pseudomonadati</taxon>
        <taxon>Pseudomonadota</taxon>
        <taxon>Betaproteobacteria</taxon>
        <taxon>Burkholderiales</taxon>
        <taxon>Comamonadaceae</taxon>
        <taxon>Simplicispira</taxon>
    </lineage>
</organism>
<reference evidence="2 3" key="1">
    <citation type="submission" date="2018-03" db="EMBL/GenBank/DDBJ databases">
        <title>Genome sequencing of Simplicispira sp.</title>
        <authorList>
            <person name="Kim S.-J."/>
            <person name="Heo J."/>
            <person name="Kwon S.-W."/>
        </authorList>
    </citation>
    <scope>NUCLEOTIDE SEQUENCE [LARGE SCALE GENOMIC DNA]</scope>
    <source>
        <strain evidence="2 3">SC1-8</strain>
    </source>
</reference>